<name>A0A0A9HEN6_ARUDO</name>
<evidence type="ECO:0000313" key="1">
    <source>
        <dbReference type="EMBL" id="JAE35212.1"/>
    </source>
</evidence>
<protein>
    <submittedName>
        <fullName evidence="1">Uncharacterized protein</fullName>
    </submittedName>
</protein>
<sequence length="12" mass="1562">MFFPRKRPQQNL</sequence>
<organism evidence="1">
    <name type="scientific">Arundo donax</name>
    <name type="common">Giant reed</name>
    <name type="synonym">Donax arundinaceus</name>
    <dbReference type="NCBI Taxonomy" id="35708"/>
    <lineage>
        <taxon>Eukaryota</taxon>
        <taxon>Viridiplantae</taxon>
        <taxon>Streptophyta</taxon>
        <taxon>Embryophyta</taxon>
        <taxon>Tracheophyta</taxon>
        <taxon>Spermatophyta</taxon>
        <taxon>Magnoliopsida</taxon>
        <taxon>Liliopsida</taxon>
        <taxon>Poales</taxon>
        <taxon>Poaceae</taxon>
        <taxon>PACMAD clade</taxon>
        <taxon>Arundinoideae</taxon>
        <taxon>Arundineae</taxon>
        <taxon>Arundo</taxon>
    </lineage>
</organism>
<accession>A0A0A9HEN6</accession>
<proteinExistence type="predicted"/>
<reference evidence="1" key="1">
    <citation type="submission" date="2014-09" db="EMBL/GenBank/DDBJ databases">
        <authorList>
            <person name="Magalhaes I.L.F."/>
            <person name="Oliveira U."/>
            <person name="Santos F.R."/>
            <person name="Vidigal T.H.D.A."/>
            <person name="Brescovit A.D."/>
            <person name="Santos A.J."/>
        </authorList>
    </citation>
    <scope>NUCLEOTIDE SEQUENCE</scope>
    <source>
        <tissue evidence="1">Shoot tissue taken approximately 20 cm above the soil surface</tissue>
    </source>
</reference>
<dbReference type="EMBL" id="GBRH01162684">
    <property type="protein sequence ID" value="JAE35212.1"/>
    <property type="molecule type" value="Transcribed_RNA"/>
</dbReference>
<reference evidence="1" key="2">
    <citation type="journal article" date="2015" name="Data Brief">
        <title>Shoot transcriptome of the giant reed, Arundo donax.</title>
        <authorList>
            <person name="Barrero R.A."/>
            <person name="Guerrero F.D."/>
            <person name="Moolhuijzen P."/>
            <person name="Goolsby J.A."/>
            <person name="Tidwell J."/>
            <person name="Bellgard S.E."/>
            <person name="Bellgard M.I."/>
        </authorList>
    </citation>
    <scope>NUCLEOTIDE SEQUENCE</scope>
    <source>
        <tissue evidence="1">Shoot tissue taken approximately 20 cm above the soil surface</tissue>
    </source>
</reference>